<dbReference type="PANTHER" id="PTHR42788">
    <property type="entry name" value="TAURINE IMPORT ATP-BINDING PROTEIN-RELATED"/>
    <property type="match status" value="1"/>
</dbReference>
<protein>
    <submittedName>
        <fullName evidence="7">Nitrate ABC transporter ATP-binding protein</fullName>
    </submittedName>
</protein>
<reference evidence="7 8" key="1">
    <citation type="submission" date="2017-05" db="EMBL/GenBank/DDBJ databases">
        <title>Chromobacterium violaceum GHPS1 isolated from Hydrocarbon polluted soil in French Guiana display an awesome secondary metabolite arsenal and a battery of drug and heavy-metal-resistance and detoxification of xenobiotics proteins.</title>
        <authorList>
            <person name="Belbahri L."/>
        </authorList>
    </citation>
    <scope>NUCLEOTIDE SEQUENCE [LARGE SCALE GENOMIC DNA]</scope>
    <source>
        <strain evidence="7 8">GHPS1</strain>
    </source>
</reference>
<dbReference type="InterPro" id="IPR027417">
    <property type="entry name" value="P-loop_NTPase"/>
</dbReference>
<dbReference type="PROSITE" id="PS50893">
    <property type="entry name" value="ABC_TRANSPORTER_2"/>
    <property type="match status" value="1"/>
</dbReference>
<proteinExistence type="inferred from homology"/>
<accession>A0A202B8J1</accession>
<sequence>MTPPALAFDKVTAGYQPGSPIVERFDLRLMRGEFLALVGPSGCGKSTLLNLAAGLLAPDAGCVRADGRALDGLNSHAGYMQQADTLLPWKTALDNVALGLVLRGMSRGNARERARQWLRDVGLAGSEGCYPSQLSGGMKKRAALAQALISEPPILLLDEPFSALDAQLRQKMGAELLRLARVGTRSTLLITHDLQEAIALADRVVVLTAGPPCRVAADMAIGLPHPRVAEDMPLEPGFSRYHAALWRALKRPAEEACP</sequence>
<dbReference type="SMART" id="SM00382">
    <property type="entry name" value="AAA"/>
    <property type="match status" value="1"/>
</dbReference>
<comment type="caution">
    <text evidence="7">The sequence shown here is derived from an EMBL/GenBank/DDBJ whole genome shotgun (WGS) entry which is preliminary data.</text>
</comment>
<dbReference type="InterPro" id="IPR003439">
    <property type="entry name" value="ABC_transporter-like_ATP-bd"/>
</dbReference>
<dbReference type="SUPFAM" id="SSF52540">
    <property type="entry name" value="P-loop containing nucleoside triphosphate hydrolases"/>
    <property type="match status" value="1"/>
</dbReference>
<dbReference type="CDD" id="cd03293">
    <property type="entry name" value="ABC_NrtD_SsuB_transporters"/>
    <property type="match status" value="1"/>
</dbReference>
<evidence type="ECO:0000256" key="5">
    <source>
        <dbReference type="ARBA" id="ARBA00022840"/>
    </source>
</evidence>
<keyword evidence="4" id="KW-0547">Nucleotide-binding</keyword>
<dbReference type="GO" id="GO:0016887">
    <property type="term" value="F:ATP hydrolysis activity"/>
    <property type="evidence" value="ECO:0007669"/>
    <property type="project" value="InterPro"/>
</dbReference>
<feature type="domain" description="ABC transporter" evidence="6">
    <location>
        <begin position="6"/>
        <end position="234"/>
    </location>
</feature>
<dbReference type="AlphaFoldDB" id="A0A202B8J1"/>
<dbReference type="GO" id="GO:0005524">
    <property type="term" value="F:ATP binding"/>
    <property type="evidence" value="ECO:0007669"/>
    <property type="project" value="UniProtKB-KW"/>
</dbReference>
<keyword evidence="2" id="KW-0813">Transport</keyword>
<dbReference type="PROSITE" id="PS00211">
    <property type="entry name" value="ABC_TRANSPORTER_1"/>
    <property type="match status" value="1"/>
</dbReference>
<dbReference type="PANTHER" id="PTHR42788:SF13">
    <property type="entry name" value="ALIPHATIC SULFONATES IMPORT ATP-BINDING PROTEIN SSUB"/>
    <property type="match status" value="1"/>
</dbReference>
<dbReference type="RefSeq" id="WP_087698128.1">
    <property type="nucleotide sequence ID" value="NZ_NHOO01000010.1"/>
</dbReference>
<evidence type="ECO:0000256" key="1">
    <source>
        <dbReference type="ARBA" id="ARBA00005417"/>
    </source>
</evidence>
<comment type="similarity">
    <text evidence="1">Belongs to the ABC transporter superfamily.</text>
</comment>
<evidence type="ECO:0000313" key="8">
    <source>
        <dbReference type="Proteomes" id="UP000196342"/>
    </source>
</evidence>
<organism evidence="7 8">
    <name type="scientific">Chromobacterium violaceum</name>
    <dbReference type="NCBI Taxonomy" id="536"/>
    <lineage>
        <taxon>Bacteria</taxon>
        <taxon>Pseudomonadati</taxon>
        <taxon>Pseudomonadota</taxon>
        <taxon>Betaproteobacteria</taxon>
        <taxon>Neisseriales</taxon>
        <taxon>Chromobacteriaceae</taxon>
        <taxon>Chromobacterium</taxon>
    </lineage>
</organism>
<evidence type="ECO:0000256" key="3">
    <source>
        <dbReference type="ARBA" id="ARBA00022475"/>
    </source>
</evidence>
<keyword evidence="5 7" id="KW-0067">ATP-binding</keyword>
<dbReference type="InterPro" id="IPR003593">
    <property type="entry name" value="AAA+_ATPase"/>
</dbReference>
<evidence type="ECO:0000256" key="2">
    <source>
        <dbReference type="ARBA" id="ARBA00022448"/>
    </source>
</evidence>
<name>A0A202B8J1_CHRVL</name>
<gene>
    <name evidence="7" type="ORF">CBW21_13790</name>
</gene>
<evidence type="ECO:0000259" key="6">
    <source>
        <dbReference type="PROSITE" id="PS50893"/>
    </source>
</evidence>
<keyword evidence="8" id="KW-1185">Reference proteome</keyword>
<dbReference type="Pfam" id="PF00005">
    <property type="entry name" value="ABC_tran"/>
    <property type="match status" value="1"/>
</dbReference>
<dbReference type="Proteomes" id="UP000196342">
    <property type="component" value="Unassembled WGS sequence"/>
</dbReference>
<keyword evidence="3" id="KW-1003">Cell membrane</keyword>
<evidence type="ECO:0000313" key="7">
    <source>
        <dbReference type="EMBL" id="OVE47722.1"/>
    </source>
</evidence>
<evidence type="ECO:0000256" key="4">
    <source>
        <dbReference type="ARBA" id="ARBA00022741"/>
    </source>
</evidence>
<dbReference type="Gene3D" id="3.40.50.300">
    <property type="entry name" value="P-loop containing nucleotide triphosphate hydrolases"/>
    <property type="match status" value="1"/>
</dbReference>
<dbReference type="EMBL" id="NHOO01000010">
    <property type="protein sequence ID" value="OVE47722.1"/>
    <property type="molecule type" value="Genomic_DNA"/>
</dbReference>
<keyword evidence="3" id="KW-0472">Membrane</keyword>
<dbReference type="InterPro" id="IPR017871">
    <property type="entry name" value="ABC_transporter-like_CS"/>
</dbReference>
<dbReference type="InterPro" id="IPR050166">
    <property type="entry name" value="ABC_transporter_ATP-bind"/>
</dbReference>